<dbReference type="EMBL" id="JBHMFI010000023">
    <property type="protein sequence ID" value="MFB9075604.1"/>
    <property type="molecule type" value="Genomic_DNA"/>
</dbReference>
<gene>
    <name evidence="1" type="ORF">ACFFX0_32350</name>
</gene>
<keyword evidence="2" id="KW-1185">Reference proteome</keyword>
<evidence type="ECO:0000313" key="1">
    <source>
        <dbReference type="EMBL" id="MFB9075604.1"/>
    </source>
</evidence>
<reference evidence="1 2" key="1">
    <citation type="submission" date="2024-09" db="EMBL/GenBank/DDBJ databases">
        <authorList>
            <person name="Sun Q."/>
            <person name="Mori K."/>
        </authorList>
    </citation>
    <scope>NUCLEOTIDE SEQUENCE [LARGE SCALE GENOMIC DNA]</scope>
    <source>
        <strain evidence="1 2">CCM 7609</strain>
    </source>
</reference>
<evidence type="ECO:0000313" key="2">
    <source>
        <dbReference type="Proteomes" id="UP001589575"/>
    </source>
</evidence>
<sequence length="72" mass="6986">MGAGASNSGIGELIDTSLWDLGAAGFPATSGPKHPGAYQMADAACRAAAVAVSRAGAPTPIRVAEAGPHQSP</sequence>
<comment type="caution">
    <text evidence="1">The sequence shown here is derived from an EMBL/GenBank/DDBJ whole genome shotgun (WGS) entry which is preliminary data.</text>
</comment>
<protein>
    <submittedName>
        <fullName evidence="1">Uncharacterized protein</fullName>
    </submittedName>
</protein>
<organism evidence="1 2">
    <name type="scientific">Citricoccus parietis</name>
    <dbReference type="NCBI Taxonomy" id="592307"/>
    <lineage>
        <taxon>Bacteria</taxon>
        <taxon>Bacillati</taxon>
        <taxon>Actinomycetota</taxon>
        <taxon>Actinomycetes</taxon>
        <taxon>Micrococcales</taxon>
        <taxon>Micrococcaceae</taxon>
        <taxon>Citricoccus</taxon>
    </lineage>
</organism>
<name>A0ABV5GAG9_9MICC</name>
<dbReference type="Proteomes" id="UP001589575">
    <property type="component" value="Unassembled WGS sequence"/>
</dbReference>
<accession>A0ABV5GAG9</accession>
<proteinExistence type="predicted"/>